<dbReference type="Gene3D" id="1.10.150.130">
    <property type="match status" value="1"/>
</dbReference>
<dbReference type="InterPro" id="IPR016177">
    <property type="entry name" value="DNA-bd_dom_sf"/>
</dbReference>
<gene>
    <name evidence="7" type="ORF">AZH43_07155</name>
</gene>
<evidence type="ECO:0000256" key="4">
    <source>
        <dbReference type="ARBA" id="ARBA00023172"/>
    </source>
</evidence>
<dbReference type="GO" id="GO:0008907">
    <property type="term" value="F:integrase activity"/>
    <property type="evidence" value="ECO:0007669"/>
    <property type="project" value="InterPro"/>
</dbReference>
<dbReference type="EMBL" id="LUAW01000011">
    <property type="protein sequence ID" value="KYQ73197.1"/>
    <property type="molecule type" value="Genomic_DNA"/>
</dbReference>
<dbReference type="InterPro" id="IPR002104">
    <property type="entry name" value="Integrase_catalytic"/>
</dbReference>
<proteinExistence type="inferred from homology"/>
<evidence type="ECO:0000259" key="6">
    <source>
        <dbReference type="Pfam" id="PF09003"/>
    </source>
</evidence>
<accession>A0A151Y5F7</accession>
<dbReference type="Pfam" id="PF09003">
    <property type="entry name" value="Arm-DNA-bind_1"/>
    <property type="match status" value="1"/>
</dbReference>
<dbReference type="InterPro" id="IPR013762">
    <property type="entry name" value="Integrase-like_cat_sf"/>
</dbReference>
<feature type="domain" description="Integrase lambda-type N-terminal DNA-binding" evidence="6">
    <location>
        <begin position="1"/>
        <end position="55"/>
    </location>
</feature>
<dbReference type="Gene3D" id="1.10.443.10">
    <property type="entry name" value="Intergrase catalytic core"/>
    <property type="match status" value="1"/>
</dbReference>
<evidence type="ECO:0000256" key="2">
    <source>
        <dbReference type="ARBA" id="ARBA00022908"/>
    </source>
</evidence>
<evidence type="ECO:0000256" key="1">
    <source>
        <dbReference type="ARBA" id="ARBA00008857"/>
    </source>
</evidence>
<reference evidence="7 8" key="1">
    <citation type="submission" date="2016-03" db="EMBL/GenBank/DDBJ databases">
        <title>Acinetobacter genomospecies 28 strain ANC 4149.</title>
        <authorList>
            <person name="Radolfova-Krizova L."/>
            <person name="Nemec A."/>
        </authorList>
    </citation>
    <scope>NUCLEOTIDE SEQUENCE [LARGE SCALE GENOMIC DNA]</scope>
    <source>
        <strain evidence="7 8">ANC 4149</strain>
    </source>
</reference>
<dbReference type="SUPFAM" id="SSF54171">
    <property type="entry name" value="DNA-binding domain"/>
    <property type="match status" value="1"/>
</dbReference>
<keyword evidence="2" id="KW-0229">DNA integration</keyword>
<keyword evidence="8" id="KW-1185">Reference proteome</keyword>
<dbReference type="AlphaFoldDB" id="A0A151Y5F7"/>
<dbReference type="STRING" id="1806892.AZH43_07155"/>
<dbReference type="Pfam" id="PF00589">
    <property type="entry name" value="Phage_integrase"/>
    <property type="match status" value="1"/>
</dbReference>
<evidence type="ECO:0000259" key="5">
    <source>
        <dbReference type="Pfam" id="PF00589"/>
    </source>
</evidence>
<keyword evidence="3" id="KW-0238">DNA-binding</keyword>
<organism evidence="7 8">
    <name type="scientific">Acinetobacter pragensis</name>
    <dbReference type="NCBI Taxonomy" id="1806892"/>
    <lineage>
        <taxon>Bacteria</taxon>
        <taxon>Pseudomonadati</taxon>
        <taxon>Pseudomonadota</taxon>
        <taxon>Gammaproteobacteria</taxon>
        <taxon>Moraxellales</taxon>
        <taxon>Moraxellaceae</taxon>
        <taxon>Acinetobacter</taxon>
    </lineage>
</organism>
<protein>
    <submittedName>
        <fullName evidence="7">Integrase</fullName>
    </submittedName>
</protein>
<dbReference type="GO" id="GO:0003677">
    <property type="term" value="F:DNA binding"/>
    <property type="evidence" value="ECO:0007669"/>
    <property type="project" value="UniProtKB-KW"/>
</dbReference>
<dbReference type="Gene3D" id="3.30.160.60">
    <property type="entry name" value="Classic Zinc Finger"/>
    <property type="match status" value="1"/>
</dbReference>
<evidence type="ECO:0000313" key="7">
    <source>
        <dbReference type="EMBL" id="KYQ73197.1"/>
    </source>
</evidence>
<keyword evidence="4" id="KW-0233">DNA recombination</keyword>
<dbReference type="InterPro" id="IPR015094">
    <property type="entry name" value="Integrase_lambda-typ_DNA-bd_N"/>
</dbReference>
<feature type="domain" description="Tyr recombinase" evidence="5">
    <location>
        <begin position="184"/>
        <end position="353"/>
    </location>
</feature>
<comment type="similarity">
    <text evidence="1">Belongs to the 'phage' integrase family.</text>
</comment>
<evidence type="ECO:0000313" key="8">
    <source>
        <dbReference type="Proteomes" id="UP000076276"/>
    </source>
</evidence>
<evidence type="ECO:0000256" key="3">
    <source>
        <dbReference type="ARBA" id="ARBA00023125"/>
    </source>
</evidence>
<dbReference type="GO" id="GO:0006310">
    <property type="term" value="P:DNA recombination"/>
    <property type="evidence" value="ECO:0007669"/>
    <property type="project" value="UniProtKB-KW"/>
</dbReference>
<dbReference type="OrthoDB" id="8781634at2"/>
<dbReference type="InterPro" id="IPR010998">
    <property type="entry name" value="Integrase_recombinase_N"/>
</dbReference>
<dbReference type="InterPro" id="IPR011010">
    <property type="entry name" value="DNA_brk_join_enz"/>
</dbReference>
<dbReference type="Proteomes" id="UP000076276">
    <property type="component" value="Unassembled WGS sequence"/>
</dbReference>
<sequence length="372" mass="42437">MARPRTKRNKDLPANLYRNTGNGWRYRHPLTGKWHTMGLDKSKAVSAARKLNEILTPSTDLVMTVIGEVTFGEFSQKFLSEKRRKDGRPLAPNSIKTYTHSLNRCAEWSDKALSSITLFMTNQLLESLPASTSIETRSLLIQIFDLAISKGLVIDNPAAQTIKRYRIKQRKRHTIEGLKAIRDVSPQWLKNAIDLAMLTTQRRIDIINMKWSDIRDGYLHVAQEKTTDDPEDEFELLEGAGYVRIKINDELQQVLDRCMDNVLSPYIIHRVPKGKTKNKGQVKKHWTQLEPHYVSREFLVAGKKANAYPGLTGRQFPSFHEIRALSIHLHKKAGKSAQTLAGHATEKMTEMYASGHEIIWNDADIGIDLPFK</sequence>
<dbReference type="RefSeq" id="WP_067666499.1">
    <property type="nucleotide sequence ID" value="NZ_CBCSIK010000008.1"/>
</dbReference>
<name>A0A151Y5F7_9GAMM</name>
<comment type="caution">
    <text evidence="7">The sequence shown here is derived from an EMBL/GenBank/DDBJ whole genome shotgun (WGS) entry which is preliminary data.</text>
</comment>
<dbReference type="SUPFAM" id="SSF56349">
    <property type="entry name" value="DNA breaking-rejoining enzymes"/>
    <property type="match status" value="1"/>
</dbReference>